<dbReference type="CDD" id="cd18032">
    <property type="entry name" value="DEXHc_RE_I_III_res"/>
    <property type="match status" value="1"/>
</dbReference>
<accession>A0A1E3XAH0</accession>
<reference evidence="2 3" key="1">
    <citation type="submission" date="2016-07" db="EMBL/GenBank/DDBJ databases">
        <title>Draft genome of Scalindua rubra, obtained from a brine-seawater interface in the Red Sea, sheds light on salt adaptation in anammox bacteria.</title>
        <authorList>
            <person name="Speth D.R."/>
            <person name="Lagkouvardos I."/>
            <person name="Wang Y."/>
            <person name="Qian P.-Y."/>
            <person name="Dutilh B.E."/>
            <person name="Jetten M.S."/>
        </authorList>
    </citation>
    <scope>NUCLEOTIDE SEQUENCE [LARGE SCALE GENOMIC DNA]</scope>
    <source>
        <strain evidence="2">BSI-1</strain>
    </source>
</reference>
<dbReference type="SUPFAM" id="SSF52540">
    <property type="entry name" value="P-loop containing nucleoside triphosphate hydrolases"/>
    <property type="match status" value="1"/>
</dbReference>
<dbReference type="InterPro" id="IPR014001">
    <property type="entry name" value="Helicase_ATP-bd"/>
</dbReference>
<dbReference type="PANTHER" id="PTHR47396">
    <property type="entry name" value="TYPE I RESTRICTION ENZYME ECOKI R PROTEIN"/>
    <property type="match status" value="1"/>
</dbReference>
<evidence type="ECO:0000313" key="2">
    <source>
        <dbReference type="EMBL" id="ODS32637.1"/>
    </source>
</evidence>
<dbReference type="Pfam" id="PF08463">
    <property type="entry name" value="EcoEI_R_C"/>
    <property type="match status" value="1"/>
</dbReference>
<dbReference type="Pfam" id="PF04851">
    <property type="entry name" value="ResIII"/>
    <property type="match status" value="1"/>
</dbReference>
<dbReference type="GO" id="GO:0009307">
    <property type="term" value="P:DNA restriction-modification system"/>
    <property type="evidence" value="ECO:0007669"/>
    <property type="project" value="UniProtKB-KW"/>
</dbReference>
<dbReference type="InterPro" id="IPR027417">
    <property type="entry name" value="P-loop_NTPase"/>
</dbReference>
<dbReference type="Proteomes" id="UP000094056">
    <property type="component" value="Unassembled WGS sequence"/>
</dbReference>
<dbReference type="GO" id="GO:0009035">
    <property type="term" value="F:type I site-specific deoxyribonuclease activity"/>
    <property type="evidence" value="ECO:0007669"/>
    <property type="project" value="UniProtKB-EC"/>
</dbReference>
<organism evidence="2 3">
    <name type="scientific">Candidatus Scalindua rubra</name>
    <dbReference type="NCBI Taxonomy" id="1872076"/>
    <lineage>
        <taxon>Bacteria</taxon>
        <taxon>Pseudomonadati</taxon>
        <taxon>Planctomycetota</taxon>
        <taxon>Candidatus Brocadiia</taxon>
        <taxon>Candidatus Brocadiales</taxon>
        <taxon>Candidatus Scalinduaceae</taxon>
        <taxon>Candidatus Scalindua</taxon>
    </lineage>
</organism>
<dbReference type="InterPro" id="IPR013670">
    <property type="entry name" value="EcoEI_R_C_dom"/>
</dbReference>
<dbReference type="AlphaFoldDB" id="A0A1E3XAH0"/>
<dbReference type="Gene3D" id="3.40.50.300">
    <property type="entry name" value="P-loop containing nucleotide triphosphate hydrolases"/>
    <property type="match status" value="2"/>
</dbReference>
<dbReference type="GO" id="GO:0003677">
    <property type="term" value="F:DNA binding"/>
    <property type="evidence" value="ECO:0007669"/>
    <property type="project" value="UniProtKB-KW"/>
</dbReference>
<dbReference type="PATRIC" id="fig|1872076.5.peg.2637"/>
<dbReference type="SMART" id="SM00487">
    <property type="entry name" value="DEXDc"/>
    <property type="match status" value="1"/>
</dbReference>
<dbReference type="PANTHER" id="PTHR47396:SF1">
    <property type="entry name" value="ATP-DEPENDENT HELICASE IRC3-RELATED"/>
    <property type="match status" value="1"/>
</dbReference>
<dbReference type="CDD" id="cd18799">
    <property type="entry name" value="SF2_C_EcoAI-like"/>
    <property type="match status" value="1"/>
</dbReference>
<dbReference type="GO" id="GO:0005829">
    <property type="term" value="C:cytosol"/>
    <property type="evidence" value="ECO:0007669"/>
    <property type="project" value="TreeGrafter"/>
</dbReference>
<dbReference type="EMBL" id="MAYW01000054">
    <property type="protein sequence ID" value="ODS32637.1"/>
    <property type="molecule type" value="Genomic_DNA"/>
</dbReference>
<evidence type="ECO:0000313" key="3">
    <source>
        <dbReference type="Proteomes" id="UP000094056"/>
    </source>
</evidence>
<sequence length="932" mass="108969">MLNENLSENQTRKKIIDGLLEKAGWHLNDHSEVIEEFEITGTGISRPTSAQNRPEFNPSGFSDYLLLDRAGDPLAVIEAKRTSRDPVVGKQQAEDYADGIKKTTGSDPFIFLTNGYEIWYWNRQRYAPAMIHDFFTRYDLERIRHQNEFRKDLHSVPIKSTIVDRDYQIEPIKHVFDNLIKNRRKFLLTMATGTGKTRTAMGLIDVLMRAGWAQKVLFLVDREALAIQAYRDGFKQHLPNESRSYIRAGEIDTSCRLFVATIQTMMECFHKVSPGFFDIIISDECHRSIYNKWRDVLSYFHAIQIGLTATPSDYIERDTFKFFDCDENVPTYNYAYDNAVKELHLVDFRPPYAAQTNFQIKGIKGNELPPGIQKKLIEEGLTLEDLNFEGTDLEKKVTNIGTNESLAREFMDVCIKDDSGVLPGKSIIFAISHNHAKRLWEVFNRLYPEYKGRLVEIIDSKMERPLKLIDKFKNENYPRIAISVDMLDTGVDIHEIVNLVFAKPVFSKIKFWQMIGRGTRTLEKDISKRKPWCTYKDKFLIIDHWNNFEYFGEKPEGEAPPVQDAVPVKIFKIRLVKLKIFQENKDAQRFEKVKAEIINDIKNLPENSITVKENRQNIDKALSDSFWLDLDKRSLEFLEKKIAPLMRFRSDLNLYQTQFMLKVEKLVLFLLQTNQEEIKRIKETIIDDLKRLPRNLSVIKEKEEHINKVLSEEFWYELDYEKCEYMKDNLTEIMKHKLLEEREIVKLDMDDLVAERRWIEFGPEGGGDYVANYREKIEKKVLDLAETHPALQKIKNDIPISDKDLADLEDTLNSPELYINEDNLRKAFLQPYGTLIQFLKSILGKYKFPNAKELINESFQTYVVERNNKNPLSAEQIRFLRTVKNVFAQKKHIEYTDLFEPPFTQFGADAATRLFSEEELQEIIDIYNKIAA</sequence>
<dbReference type="Gene3D" id="3.90.1570.30">
    <property type="match status" value="1"/>
</dbReference>
<dbReference type="InterPro" id="IPR006935">
    <property type="entry name" value="Helicase/UvrB_N"/>
</dbReference>
<proteinExistence type="predicted"/>
<dbReference type="Pfam" id="PF00271">
    <property type="entry name" value="Helicase_C"/>
    <property type="match status" value="1"/>
</dbReference>
<evidence type="ECO:0000259" key="1">
    <source>
        <dbReference type="PROSITE" id="PS51192"/>
    </source>
</evidence>
<dbReference type="InterPro" id="IPR001650">
    <property type="entry name" value="Helicase_C-like"/>
</dbReference>
<protein>
    <submittedName>
        <fullName evidence="2">Deoxyribonuclease</fullName>
    </submittedName>
</protein>
<feature type="domain" description="Helicase ATP-binding" evidence="1">
    <location>
        <begin position="177"/>
        <end position="329"/>
    </location>
</feature>
<name>A0A1E3XAH0_9BACT</name>
<dbReference type="InterPro" id="IPR050742">
    <property type="entry name" value="Helicase_Restrict-Modif_Enz"/>
</dbReference>
<comment type="caution">
    <text evidence="2">The sequence shown here is derived from an EMBL/GenBank/DDBJ whole genome shotgun (WGS) entry which is preliminary data.</text>
</comment>
<dbReference type="GO" id="GO:0005524">
    <property type="term" value="F:ATP binding"/>
    <property type="evidence" value="ECO:0007669"/>
    <property type="project" value="UniProtKB-KW"/>
</dbReference>
<dbReference type="PROSITE" id="PS51192">
    <property type="entry name" value="HELICASE_ATP_BIND_1"/>
    <property type="match status" value="1"/>
</dbReference>
<gene>
    <name evidence="2" type="ORF">SCARUB_02238</name>
</gene>